<reference evidence="6" key="1">
    <citation type="journal article" date="2023" name="IScience">
        <title>Live-bearing cockroach genome reveals convergent evolutionary mechanisms linked to viviparity in insects and beyond.</title>
        <authorList>
            <person name="Fouks B."/>
            <person name="Harrison M.C."/>
            <person name="Mikhailova A.A."/>
            <person name="Marchal E."/>
            <person name="English S."/>
            <person name="Carruthers M."/>
            <person name="Jennings E.C."/>
            <person name="Chiamaka E.L."/>
            <person name="Frigard R.A."/>
            <person name="Pippel M."/>
            <person name="Attardo G.M."/>
            <person name="Benoit J.B."/>
            <person name="Bornberg-Bauer E."/>
            <person name="Tobe S.S."/>
        </authorList>
    </citation>
    <scope>NUCLEOTIDE SEQUENCE</scope>
    <source>
        <strain evidence="6">Stay&amp;Tobe</strain>
    </source>
</reference>
<evidence type="ECO:0000256" key="4">
    <source>
        <dbReference type="ARBA" id="ARBA00023306"/>
    </source>
</evidence>
<evidence type="ECO:0000256" key="2">
    <source>
        <dbReference type="ARBA" id="ARBA00022776"/>
    </source>
</evidence>
<evidence type="ECO:0000256" key="3">
    <source>
        <dbReference type="ARBA" id="ARBA00023242"/>
    </source>
</evidence>
<evidence type="ECO:0000313" key="6">
    <source>
        <dbReference type="EMBL" id="KAJ9583026.1"/>
    </source>
</evidence>
<dbReference type="GO" id="GO:0007062">
    <property type="term" value="P:sister chromatid cohesion"/>
    <property type="evidence" value="ECO:0007669"/>
    <property type="project" value="TreeGrafter"/>
</dbReference>
<keyword evidence="1" id="KW-0132">Cell division</keyword>
<accession>A0AAD7ZME0</accession>
<evidence type="ECO:0000256" key="5">
    <source>
        <dbReference type="SAM" id="Coils"/>
    </source>
</evidence>
<dbReference type="GO" id="GO:0005634">
    <property type="term" value="C:nucleus"/>
    <property type="evidence" value="ECO:0007669"/>
    <property type="project" value="TreeGrafter"/>
</dbReference>
<keyword evidence="2" id="KW-0498">Mitosis</keyword>
<keyword evidence="7" id="KW-1185">Reference proteome</keyword>
<feature type="non-terminal residue" evidence="6">
    <location>
        <position position="366"/>
    </location>
</feature>
<comment type="caution">
    <text evidence="6">The sequence shown here is derived from an EMBL/GenBank/DDBJ whole genome shotgun (WGS) entry which is preliminary data.</text>
</comment>
<feature type="coiled-coil region" evidence="5">
    <location>
        <begin position="89"/>
        <end position="162"/>
    </location>
</feature>
<dbReference type="GO" id="GO:0008278">
    <property type="term" value="C:cohesin complex"/>
    <property type="evidence" value="ECO:0007669"/>
    <property type="project" value="TreeGrafter"/>
</dbReference>
<evidence type="ECO:0000256" key="1">
    <source>
        <dbReference type="ARBA" id="ARBA00022618"/>
    </source>
</evidence>
<gene>
    <name evidence="6" type="ORF">L9F63_022642</name>
</gene>
<dbReference type="InterPro" id="IPR027417">
    <property type="entry name" value="P-loop_NTPase"/>
</dbReference>
<sequence length="366" mass="42370">VKITDAKQELEKHDEKINKVKQKMMIIEDGIFADFCSRIGVPNIRTYEGVDFRKYEERVEEKNRIKTLHFRIVNEIEYEQERLNSLKVASRLGEERNKLKNNLKEKEAELSNAKKIEKNTLKQLNTMKEKLKNLKYSLLEENKVLEEVKENIKTTSVKLENKYLVRNSLQMKLEHFDNVLHNLLLQCKMENLELPLVKGSVDEIDETESSVYESSPGSENRYYGKMRIEINFGVLRSALRKSSNVEASLNQMKSEIQDIKKRIRDINPNMKVAEEFDKIQDLLADLQTKLNRSGNILEGLIDQVYKELHNSNDGRALLTLENYEEPYLGGVKYSVQVPGKKCIAMDCLSAGEAAMASLAFLFTLNR</sequence>
<feature type="coiled-coil region" evidence="5">
    <location>
        <begin position="235"/>
        <end position="262"/>
    </location>
</feature>
<reference evidence="6" key="2">
    <citation type="submission" date="2023-05" db="EMBL/GenBank/DDBJ databases">
        <authorList>
            <person name="Fouks B."/>
        </authorList>
    </citation>
    <scope>NUCLEOTIDE SEQUENCE</scope>
    <source>
        <strain evidence="6">Stay&amp;Tobe</strain>
        <tissue evidence="6">Testes</tissue>
    </source>
</reference>
<keyword evidence="5" id="KW-0175">Coiled coil</keyword>
<dbReference type="PANTHER" id="PTHR18937:SF12">
    <property type="entry name" value="STRUCTURAL MAINTENANCE OF CHROMOSOMES PROTEIN"/>
    <property type="match status" value="1"/>
</dbReference>
<dbReference type="Proteomes" id="UP001233999">
    <property type="component" value="Unassembled WGS sequence"/>
</dbReference>
<name>A0AAD7ZME0_DIPPU</name>
<dbReference type="GO" id="GO:0003677">
    <property type="term" value="F:DNA binding"/>
    <property type="evidence" value="ECO:0007669"/>
    <property type="project" value="TreeGrafter"/>
</dbReference>
<dbReference type="AlphaFoldDB" id="A0AAD7ZME0"/>
<evidence type="ECO:0000313" key="7">
    <source>
        <dbReference type="Proteomes" id="UP001233999"/>
    </source>
</evidence>
<dbReference type="Gene3D" id="3.40.50.300">
    <property type="entry name" value="P-loop containing nucleotide triphosphate hydrolases"/>
    <property type="match status" value="1"/>
</dbReference>
<proteinExistence type="predicted"/>
<organism evidence="6 7">
    <name type="scientific">Diploptera punctata</name>
    <name type="common">Pacific beetle cockroach</name>
    <dbReference type="NCBI Taxonomy" id="6984"/>
    <lineage>
        <taxon>Eukaryota</taxon>
        <taxon>Metazoa</taxon>
        <taxon>Ecdysozoa</taxon>
        <taxon>Arthropoda</taxon>
        <taxon>Hexapoda</taxon>
        <taxon>Insecta</taxon>
        <taxon>Pterygota</taxon>
        <taxon>Neoptera</taxon>
        <taxon>Polyneoptera</taxon>
        <taxon>Dictyoptera</taxon>
        <taxon>Blattodea</taxon>
        <taxon>Blaberoidea</taxon>
        <taxon>Blaberidae</taxon>
        <taxon>Diplopterinae</taxon>
        <taxon>Diploptera</taxon>
    </lineage>
</organism>
<protein>
    <submittedName>
        <fullName evidence="6">Uncharacterized protein</fullName>
    </submittedName>
</protein>
<dbReference type="EMBL" id="JASPKZ010007691">
    <property type="protein sequence ID" value="KAJ9583026.1"/>
    <property type="molecule type" value="Genomic_DNA"/>
</dbReference>
<keyword evidence="3" id="KW-0539">Nucleus</keyword>
<dbReference type="PANTHER" id="PTHR18937">
    <property type="entry name" value="STRUCTURAL MAINTENANCE OF CHROMOSOMES SMC FAMILY MEMBER"/>
    <property type="match status" value="1"/>
</dbReference>
<keyword evidence="4" id="KW-0131">Cell cycle</keyword>
<dbReference type="GO" id="GO:0051301">
    <property type="term" value="P:cell division"/>
    <property type="evidence" value="ECO:0007669"/>
    <property type="project" value="UniProtKB-KW"/>
</dbReference>